<reference evidence="2 3" key="1">
    <citation type="submission" date="2015-08" db="EMBL/GenBank/DDBJ databases">
        <title>Next Generation Sequencing and Analysis of the Genome of Puccinia sorghi L Schw, the Causal Agent of Maize Common Rust.</title>
        <authorList>
            <person name="Rochi L."/>
            <person name="Burguener G."/>
            <person name="Darino M."/>
            <person name="Turjanski A."/>
            <person name="Kreff E."/>
            <person name="Dieguez M.J."/>
            <person name="Sacco F."/>
        </authorList>
    </citation>
    <scope>NUCLEOTIDE SEQUENCE [LARGE SCALE GENOMIC DNA]</scope>
    <source>
        <strain evidence="2 3">RO10H11247</strain>
    </source>
</reference>
<dbReference type="Proteomes" id="UP000037035">
    <property type="component" value="Unassembled WGS sequence"/>
</dbReference>
<keyword evidence="3" id="KW-1185">Reference proteome</keyword>
<evidence type="ECO:0000313" key="3">
    <source>
        <dbReference type="Proteomes" id="UP000037035"/>
    </source>
</evidence>
<comment type="caution">
    <text evidence="2">The sequence shown here is derived from an EMBL/GenBank/DDBJ whole genome shotgun (WGS) entry which is preliminary data.</text>
</comment>
<dbReference type="OrthoDB" id="2506366at2759"/>
<dbReference type="VEuPathDB" id="FungiDB:VP01_7834g1"/>
<organism evidence="2 3">
    <name type="scientific">Puccinia sorghi</name>
    <dbReference type="NCBI Taxonomy" id="27349"/>
    <lineage>
        <taxon>Eukaryota</taxon>
        <taxon>Fungi</taxon>
        <taxon>Dikarya</taxon>
        <taxon>Basidiomycota</taxon>
        <taxon>Pucciniomycotina</taxon>
        <taxon>Pucciniomycetes</taxon>
        <taxon>Pucciniales</taxon>
        <taxon>Pucciniaceae</taxon>
        <taxon>Puccinia</taxon>
    </lineage>
</organism>
<proteinExistence type="predicted"/>
<name>A0A0L6UBX3_9BASI</name>
<dbReference type="EMBL" id="LAVV01013310">
    <property type="protein sequence ID" value="KNZ45752.1"/>
    <property type="molecule type" value="Genomic_DNA"/>
</dbReference>
<dbReference type="AlphaFoldDB" id="A0A0L6UBX3"/>
<sequence length="230" mass="25980">MRGKVEIFIVEKVVSMHGAGGQDLALQLTFIIKDRKISEAVENMKGYKTRDWELFKKEYEKNSIPKLISKYTEKGDNGLLEEDGIQECGNPLWNAILAKMQRDMAREIAHNKELRQTKDGKGLIPKLDELNEYVGASCSILALGVSAMGAKKKVETNNGKLPQLQEEIDKLRTESNTSQNTRALPPHFSSPIQPEVGLRPMGGGSYQRPQIQCYYCKEEVHTVWKDKLSQ</sequence>
<gene>
    <name evidence="2" type="ORF">VP01_7834g1</name>
</gene>
<accession>A0A0L6UBX3</accession>
<evidence type="ECO:0000313" key="2">
    <source>
        <dbReference type="EMBL" id="KNZ45752.1"/>
    </source>
</evidence>
<protein>
    <submittedName>
        <fullName evidence="2">Uncharacterized protein</fullName>
    </submittedName>
</protein>
<evidence type="ECO:0000256" key="1">
    <source>
        <dbReference type="SAM" id="MobiDB-lite"/>
    </source>
</evidence>
<feature type="region of interest" description="Disordered" evidence="1">
    <location>
        <begin position="174"/>
        <end position="194"/>
    </location>
</feature>